<organism evidence="2 3">
    <name type="scientific">Billgrantia sulfidoxydans</name>
    <dbReference type="NCBI Taxonomy" id="2733484"/>
    <lineage>
        <taxon>Bacteria</taxon>
        <taxon>Pseudomonadati</taxon>
        <taxon>Pseudomonadota</taxon>
        <taxon>Gammaproteobacteria</taxon>
        <taxon>Oceanospirillales</taxon>
        <taxon>Halomonadaceae</taxon>
        <taxon>Billgrantia</taxon>
    </lineage>
</organism>
<evidence type="ECO:0000313" key="2">
    <source>
        <dbReference type="EMBL" id="QTP54645.1"/>
    </source>
</evidence>
<keyword evidence="1" id="KW-0732">Signal</keyword>
<name>A0ABX7W4L3_9GAMM</name>
<dbReference type="EMBL" id="CP053381">
    <property type="protein sequence ID" value="QTP54645.1"/>
    <property type="molecule type" value="Genomic_DNA"/>
</dbReference>
<sequence>MKLKIVTLGIAVASVLSMPTMAAMGGSAPQELPVLDRGISSTQILANGHPKRFQINIDQPTTLRVTSEQFPGVSGSGVRIMATLYDDSGRRVAEASSPRGHFQLSRQLQPGAYEVEVSGWSYTQNADNLSNRYQLHVAY</sequence>
<proteinExistence type="predicted"/>
<evidence type="ECO:0000256" key="1">
    <source>
        <dbReference type="SAM" id="SignalP"/>
    </source>
</evidence>
<gene>
    <name evidence="2" type="ORF">HNO51_08065</name>
</gene>
<dbReference type="Gene3D" id="2.60.120.380">
    <property type="match status" value="1"/>
</dbReference>
<dbReference type="RefSeq" id="WP_209538900.1">
    <property type="nucleotide sequence ID" value="NZ_CP053381.1"/>
</dbReference>
<keyword evidence="3" id="KW-1185">Reference proteome</keyword>
<evidence type="ECO:0000313" key="3">
    <source>
        <dbReference type="Proteomes" id="UP000671868"/>
    </source>
</evidence>
<protein>
    <submittedName>
        <fullName evidence="2">Uncharacterized protein</fullName>
    </submittedName>
</protein>
<reference evidence="2 3" key="1">
    <citation type="journal article" date="2021" name="Front. Microbiol.">
        <title>Aerobic Denitrification and Heterotrophic Sulfur Oxidation in the Genus Halomonas Revealed by Six Novel Species Characterizations and Genome-Based Analysis.</title>
        <authorList>
            <person name="Wang L."/>
            <person name="Shao Z."/>
        </authorList>
    </citation>
    <scope>NUCLEOTIDE SEQUENCE [LARGE SCALE GENOMIC DNA]</scope>
    <source>
        <strain evidence="2 3">MCCC 1A11059</strain>
    </source>
</reference>
<feature type="signal peptide" evidence="1">
    <location>
        <begin position="1"/>
        <end position="22"/>
    </location>
</feature>
<accession>A0ABX7W4L3</accession>
<dbReference type="Proteomes" id="UP000671868">
    <property type="component" value="Chromosome"/>
</dbReference>
<feature type="chain" id="PRO_5045934120" evidence="1">
    <location>
        <begin position="23"/>
        <end position="139"/>
    </location>
</feature>